<evidence type="ECO:0000313" key="2">
    <source>
        <dbReference type="Proteomes" id="UP000266568"/>
    </source>
</evidence>
<dbReference type="EMBL" id="QXDC01000002">
    <property type="protein sequence ID" value="RIA46784.1"/>
    <property type="molecule type" value="Genomic_DNA"/>
</dbReference>
<evidence type="ECO:0000313" key="1">
    <source>
        <dbReference type="EMBL" id="RIA46784.1"/>
    </source>
</evidence>
<comment type="caution">
    <text evidence="1">The sequence shown here is derived from an EMBL/GenBank/DDBJ whole genome shotgun (WGS) entry which is preliminary data.</text>
</comment>
<gene>
    <name evidence="1" type="ORF">DFR49_1340</name>
</gene>
<proteinExistence type="predicted"/>
<organism evidence="1 2">
    <name type="scientific">Hephaestia caeni</name>
    <dbReference type="NCBI Taxonomy" id="645617"/>
    <lineage>
        <taxon>Bacteria</taxon>
        <taxon>Pseudomonadati</taxon>
        <taxon>Pseudomonadota</taxon>
        <taxon>Alphaproteobacteria</taxon>
        <taxon>Sphingomonadales</taxon>
        <taxon>Sphingomonadaceae</taxon>
        <taxon>Hephaestia</taxon>
    </lineage>
</organism>
<dbReference type="OrthoDB" id="7573045at2"/>
<accession>A0A397PKY7</accession>
<dbReference type="AlphaFoldDB" id="A0A397PKY7"/>
<keyword evidence="2" id="KW-1185">Reference proteome</keyword>
<protein>
    <submittedName>
        <fullName evidence="1">Uncharacterized protein</fullName>
    </submittedName>
</protein>
<sequence length="111" mass="11634">MEKLKNTSRVIATELRQAERSINLAQRDVAQFLLTTLDATEAHKLSPAISLPTVRATLGALTALADGQSQMSVRAHISAERAGQGLGLDEIAWGSGSPKPALAAMEEAVAA</sequence>
<name>A0A397PKY7_9SPHN</name>
<reference evidence="1 2" key="1">
    <citation type="submission" date="2018-08" db="EMBL/GenBank/DDBJ databases">
        <title>Genomic Encyclopedia of Type Strains, Phase IV (KMG-IV): sequencing the most valuable type-strain genomes for metagenomic binning, comparative biology and taxonomic classification.</title>
        <authorList>
            <person name="Goeker M."/>
        </authorList>
    </citation>
    <scope>NUCLEOTIDE SEQUENCE [LARGE SCALE GENOMIC DNA]</scope>
    <source>
        <strain evidence="1 2">DSM 25527</strain>
    </source>
</reference>
<dbReference type="Proteomes" id="UP000266568">
    <property type="component" value="Unassembled WGS sequence"/>
</dbReference>
<dbReference type="RefSeq" id="WP_119034844.1">
    <property type="nucleotide sequence ID" value="NZ_QXDC01000002.1"/>
</dbReference>